<proteinExistence type="predicted"/>
<dbReference type="Proteomes" id="UP000631300">
    <property type="component" value="Unassembled WGS sequence"/>
</dbReference>
<dbReference type="EC" id="5.2.1.8" evidence="1"/>
<dbReference type="PANTHER" id="PTHR43246">
    <property type="entry name" value="PEPTIDYL-PROLYL CIS-TRANS ISOMERASE CYP38, CHLOROPLASTIC"/>
    <property type="match status" value="1"/>
</dbReference>
<dbReference type="SUPFAM" id="SSF50891">
    <property type="entry name" value="Cyclophilin-like"/>
    <property type="match status" value="1"/>
</dbReference>
<reference evidence="6" key="1">
    <citation type="journal article" date="2014" name="Int. J. Syst. Evol. Microbiol.">
        <title>Complete genome sequence of Corynebacterium casei LMG S-19264T (=DSM 44701T), isolated from a smear-ripened cheese.</title>
        <authorList>
            <consortium name="US DOE Joint Genome Institute (JGI-PGF)"/>
            <person name="Walter F."/>
            <person name="Albersmeier A."/>
            <person name="Kalinowski J."/>
            <person name="Ruckert C."/>
        </authorList>
    </citation>
    <scope>NUCLEOTIDE SEQUENCE</scope>
    <source>
        <strain evidence="6">KCTC 22164</strain>
    </source>
</reference>
<feature type="chain" id="PRO_5036976247" description="peptidylprolyl isomerase" evidence="4">
    <location>
        <begin position="20"/>
        <end position="286"/>
    </location>
</feature>
<dbReference type="PROSITE" id="PS50072">
    <property type="entry name" value="CSA_PPIASE_2"/>
    <property type="match status" value="1"/>
</dbReference>
<dbReference type="GO" id="GO:0003755">
    <property type="term" value="F:peptidyl-prolyl cis-trans isomerase activity"/>
    <property type="evidence" value="ECO:0007669"/>
    <property type="project" value="UniProtKB-KW"/>
</dbReference>
<keyword evidence="3" id="KW-0413">Isomerase</keyword>
<gene>
    <name evidence="6" type="ORF">GCM10007391_05390</name>
</gene>
<dbReference type="EMBL" id="BMXP01000001">
    <property type="protein sequence ID" value="GGW75903.1"/>
    <property type="molecule type" value="Genomic_DNA"/>
</dbReference>
<dbReference type="AlphaFoldDB" id="A0A918JH78"/>
<feature type="signal peptide" evidence="4">
    <location>
        <begin position="1"/>
        <end position="19"/>
    </location>
</feature>
<dbReference type="RefSeq" id="WP_189403533.1">
    <property type="nucleotide sequence ID" value="NZ_BMXP01000001.1"/>
</dbReference>
<keyword evidence="4" id="KW-0732">Signal</keyword>
<evidence type="ECO:0000256" key="1">
    <source>
        <dbReference type="ARBA" id="ARBA00013194"/>
    </source>
</evidence>
<dbReference type="InterPro" id="IPR002130">
    <property type="entry name" value="Cyclophilin-type_PPIase_dom"/>
</dbReference>
<comment type="caution">
    <text evidence="6">The sequence shown here is derived from an EMBL/GenBank/DDBJ whole genome shotgun (WGS) entry which is preliminary data.</text>
</comment>
<protein>
    <recommendedName>
        <fullName evidence="1">peptidylprolyl isomerase</fullName>
        <ecNumber evidence="1">5.2.1.8</ecNumber>
    </recommendedName>
</protein>
<dbReference type="Pfam" id="PF00160">
    <property type="entry name" value="Pro_isomerase"/>
    <property type="match status" value="1"/>
</dbReference>
<evidence type="ECO:0000256" key="3">
    <source>
        <dbReference type="ARBA" id="ARBA00023235"/>
    </source>
</evidence>
<name>A0A918JH78_9ALTE</name>
<accession>A0A918JH78</accession>
<dbReference type="InterPro" id="IPR029000">
    <property type="entry name" value="Cyclophilin-like_dom_sf"/>
</dbReference>
<sequence length="286" mass="31609">MPYRYLLLLLALLTTPVYSETNDAQWYTPPPEDLVHLNTRFGEVVIMLSSAIAPAHKARFTALVNNGYYNDKYFYRVIDGFVAQAGSNMESQDGPDKSSLGAEFVSPVTRSFLLVEPNAVHAPQTGFINGIPAGRDTKANQQWLLHCPGAVAFARNNDKDSATTEFYIVLGQAPRHLDKNMSVIGKVLSGMEHLQMLPRGEREAGGVLASPGSDSLIVSATTGDSLAASEQRRFRVQQASHPDYQKKVSISRTLVNPFYHDTSLTPRMIDVCYYQTEVEEIAAKHD</sequence>
<dbReference type="Gene3D" id="2.40.100.10">
    <property type="entry name" value="Cyclophilin-like"/>
    <property type="match status" value="1"/>
</dbReference>
<evidence type="ECO:0000259" key="5">
    <source>
        <dbReference type="PROSITE" id="PS50072"/>
    </source>
</evidence>
<evidence type="ECO:0000256" key="2">
    <source>
        <dbReference type="ARBA" id="ARBA00023110"/>
    </source>
</evidence>
<evidence type="ECO:0000313" key="7">
    <source>
        <dbReference type="Proteomes" id="UP000631300"/>
    </source>
</evidence>
<organism evidence="6 7">
    <name type="scientific">Alteromonas halophila</name>
    <dbReference type="NCBI Taxonomy" id="516698"/>
    <lineage>
        <taxon>Bacteria</taxon>
        <taxon>Pseudomonadati</taxon>
        <taxon>Pseudomonadota</taxon>
        <taxon>Gammaproteobacteria</taxon>
        <taxon>Alteromonadales</taxon>
        <taxon>Alteromonadaceae</taxon>
        <taxon>Alteromonas/Salinimonas group</taxon>
        <taxon>Alteromonas</taxon>
    </lineage>
</organism>
<keyword evidence="7" id="KW-1185">Reference proteome</keyword>
<evidence type="ECO:0000256" key="4">
    <source>
        <dbReference type="SAM" id="SignalP"/>
    </source>
</evidence>
<evidence type="ECO:0000313" key="6">
    <source>
        <dbReference type="EMBL" id="GGW75903.1"/>
    </source>
</evidence>
<reference evidence="6" key="2">
    <citation type="submission" date="2020-09" db="EMBL/GenBank/DDBJ databases">
        <authorList>
            <person name="Sun Q."/>
            <person name="Kim S."/>
        </authorList>
    </citation>
    <scope>NUCLEOTIDE SEQUENCE</scope>
    <source>
        <strain evidence="6">KCTC 22164</strain>
    </source>
</reference>
<dbReference type="InterPro" id="IPR044665">
    <property type="entry name" value="E_coli_cyclophilin_A-like"/>
</dbReference>
<feature type="domain" description="PPIase cyclophilin-type" evidence="5">
    <location>
        <begin position="33"/>
        <end position="222"/>
    </location>
</feature>
<keyword evidence="2" id="KW-0697">Rotamase</keyword>